<dbReference type="GeneID" id="98002012"/>
<evidence type="ECO:0000256" key="4">
    <source>
        <dbReference type="ARBA" id="ARBA00022842"/>
    </source>
</evidence>
<dbReference type="Gene3D" id="3.40.50.1010">
    <property type="entry name" value="5'-nuclease"/>
    <property type="match status" value="1"/>
</dbReference>
<dbReference type="eggNOG" id="COG5573">
    <property type="taxonomic scope" value="Bacteria"/>
</dbReference>
<dbReference type="AlphaFoldDB" id="B6GAD3"/>
<evidence type="ECO:0000256" key="3">
    <source>
        <dbReference type="ARBA" id="ARBA00022801"/>
    </source>
</evidence>
<reference evidence="6 7" key="1">
    <citation type="submission" date="2008-10" db="EMBL/GenBank/DDBJ databases">
        <title>Draft genome sequence of Collinsella stercoris (DSM 13279).</title>
        <authorList>
            <person name="Sudarsanam P."/>
            <person name="Ley R."/>
            <person name="Guruge J."/>
            <person name="Turnbaugh P.J."/>
            <person name="Mahowald M."/>
            <person name="Liep D."/>
            <person name="Gordon J."/>
        </authorList>
    </citation>
    <scope>NUCLEOTIDE SEQUENCE [LARGE SCALE GENOMIC DNA]</scope>
    <source>
        <strain evidence="6 7">DSM 13279</strain>
    </source>
</reference>
<dbReference type="GO" id="GO:0004518">
    <property type="term" value="F:nuclease activity"/>
    <property type="evidence" value="ECO:0007669"/>
    <property type="project" value="UniProtKB-KW"/>
</dbReference>
<dbReference type="Pfam" id="PF13470">
    <property type="entry name" value="PIN_3"/>
    <property type="match status" value="1"/>
</dbReference>
<dbReference type="Proteomes" id="UP000003560">
    <property type="component" value="Unassembled WGS sequence"/>
</dbReference>
<comment type="caution">
    <text evidence="6">The sequence shown here is derived from an EMBL/GenBank/DDBJ whole genome shotgun (WGS) entry which is preliminary data.</text>
</comment>
<protein>
    <submittedName>
        <fullName evidence="6">PIN domain protein</fullName>
    </submittedName>
</protein>
<organism evidence="6 7">
    <name type="scientific">Collinsella stercoris DSM 13279</name>
    <dbReference type="NCBI Taxonomy" id="445975"/>
    <lineage>
        <taxon>Bacteria</taxon>
        <taxon>Bacillati</taxon>
        <taxon>Actinomycetota</taxon>
        <taxon>Coriobacteriia</taxon>
        <taxon>Coriobacteriales</taxon>
        <taxon>Coriobacteriaceae</taxon>
        <taxon>Collinsella</taxon>
    </lineage>
</organism>
<evidence type="ECO:0000259" key="5">
    <source>
        <dbReference type="Pfam" id="PF13470"/>
    </source>
</evidence>
<keyword evidence="7" id="KW-1185">Reference proteome</keyword>
<dbReference type="CDD" id="cd09854">
    <property type="entry name" value="PIN_VapC-like"/>
    <property type="match status" value="1"/>
</dbReference>
<dbReference type="RefSeq" id="WP_006720686.1">
    <property type="nucleotide sequence ID" value="NZ_CP085935.1"/>
</dbReference>
<keyword evidence="4" id="KW-0460">Magnesium</keyword>
<dbReference type="HOGENOM" id="CLU_124456_3_0_11"/>
<gene>
    <name evidence="6" type="ORF">COLSTE_01029</name>
</gene>
<keyword evidence="2" id="KW-0479">Metal-binding</keyword>
<accession>B6GAD3</accession>
<sequence>MAKVVLDTNIILDYLCAKRPCHRDAVDALEAIYEEPGCSPVVLLANIKDAYYIMCRQYRNEKLVRTRLREFTEIVDLEELTVPIAMAAFESDEPDYEDAIVRVTAEGIGARAIMTRDVDAYRGSVVPSVDAKTYLERFAME</sequence>
<evidence type="ECO:0000313" key="7">
    <source>
        <dbReference type="Proteomes" id="UP000003560"/>
    </source>
</evidence>
<feature type="domain" description="PIN" evidence="5">
    <location>
        <begin position="3"/>
        <end position="118"/>
    </location>
</feature>
<evidence type="ECO:0000313" key="6">
    <source>
        <dbReference type="EMBL" id="EEA90747.1"/>
    </source>
</evidence>
<dbReference type="EMBL" id="ABXJ01000059">
    <property type="protein sequence ID" value="EEA90747.1"/>
    <property type="molecule type" value="Genomic_DNA"/>
</dbReference>
<keyword evidence="1" id="KW-0540">Nuclease</keyword>
<dbReference type="OrthoDB" id="3232645at2"/>
<reference evidence="6 7" key="2">
    <citation type="submission" date="2008-10" db="EMBL/GenBank/DDBJ databases">
        <authorList>
            <person name="Fulton L."/>
            <person name="Clifton S."/>
            <person name="Fulton B."/>
            <person name="Xu J."/>
            <person name="Minx P."/>
            <person name="Pepin K.H."/>
            <person name="Johnson M."/>
            <person name="Thiruvilangam P."/>
            <person name="Bhonagiri V."/>
            <person name="Nash W.E."/>
            <person name="Mardis E.R."/>
            <person name="Wilson R.K."/>
        </authorList>
    </citation>
    <scope>NUCLEOTIDE SEQUENCE [LARGE SCALE GENOMIC DNA]</scope>
    <source>
        <strain evidence="6 7">DSM 13279</strain>
    </source>
</reference>
<name>B6GAD3_9ACTN</name>
<dbReference type="SUPFAM" id="SSF88723">
    <property type="entry name" value="PIN domain-like"/>
    <property type="match status" value="1"/>
</dbReference>
<proteinExistence type="predicted"/>
<evidence type="ECO:0000256" key="1">
    <source>
        <dbReference type="ARBA" id="ARBA00022722"/>
    </source>
</evidence>
<keyword evidence="3" id="KW-0378">Hydrolase</keyword>
<evidence type="ECO:0000256" key="2">
    <source>
        <dbReference type="ARBA" id="ARBA00022723"/>
    </source>
</evidence>
<dbReference type="InterPro" id="IPR029060">
    <property type="entry name" value="PIN-like_dom_sf"/>
</dbReference>
<dbReference type="GO" id="GO:0046872">
    <property type="term" value="F:metal ion binding"/>
    <property type="evidence" value="ECO:0007669"/>
    <property type="project" value="UniProtKB-KW"/>
</dbReference>
<dbReference type="GO" id="GO:0016787">
    <property type="term" value="F:hydrolase activity"/>
    <property type="evidence" value="ECO:0007669"/>
    <property type="project" value="UniProtKB-KW"/>
</dbReference>
<dbReference type="STRING" id="445975.COLSTE_01029"/>
<dbReference type="InterPro" id="IPR002716">
    <property type="entry name" value="PIN_dom"/>
</dbReference>